<dbReference type="OrthoDB" id="581133at2"/>
<evidence type="ECO:0000313" key="1">
    <source>
        <dbReference type="EMBL" id="VEP18170.1"/>
    </source>
</evidence>
<reference evidence="1 2" key="1">
    <citation type="submission" date="2019-01" db="EMBL/GenBank/DDBJ databases">
        <authorList>
            <person name="Brito A."/>
        </authorList>
    </citation>
    <scope>NUCLEOTIDE SEQUENCE [LARGE SCALE GENOMIC DNA]</scope>
    <source>
        <strain evidence="1">1</strain>
    </source>
</reference>
<dbReference type="Proteomes" id="UP000320055">
    <property type="component" value="Unassembled WGS sequence"/>
</dbReference>
<gene>
    <name evidence="1" type="ORF">H1P_70053</name>
</gene>
<sequence>MIKQQINYPVTIGDTFTDITELDEKIDKAIAFLKKHGQDNHWLWREKRTEKSIASILFADRESSN</sequence>
<evidence type="ECO:0000313" key="2">
    <source>
        <dbReference type="Proteomes" id="UP000320055"/>
    </source>
</evidence>
<protein>
    <submittedName>
        <fullName evidence="1">Uncharacterized protein</fullName>
    </submittedName>
</protein>
<dbReference type="AlphaFoldDB" id="A0A563W3F7"/>
<name>A0A563W3F7_9CYAN</name>
<proteinExistence type="predicted"/>
<organism evidence="1 2">
    <name type="scientific">Hyella patelloides LEGE 07179</name>
    <dbReference type="NCBI Taxonomy" id="945734"/>
    <lineage>
        <taxon>Bacteria</taxon>
        <taxon>Bacillati</taxon>
        <taxon>Cyanobacteriota</taxon>
        <taxon>Cyanophyceae</taxon>
        <taxon>Pleurocapsales</taxon>
        <taxon>Hyellaceae</taxon>
        <taxon>Hyella</taxon>
    </lineage>
</organism>
<accession>A0A563W3F7</accession>
<dbReference type="EMBL" id="CAACVJ010000667">
    <property type="protein sequence ID" value="VEP18170.1"/>
    <property type="molecule type" value="Genomic_DNA"/>
</dbReference>
<dbReference type="RefSeq" id="WP_144863524.1">
    <property type="nucleotide sequence ID" value="NZ_LR213771.1"/>
</dbReference>
<keyword evidence="2" id="KW-1185">Reference proteome</keyword>